<dbReference type="InterPro" id="IPR036680">
    <property type="entry name" value="SPOR-like_sf"/>
</dbReference>
<dbReference type="RefSeq" id="WP_107865226.1">
    <property type="nucleotide sequence ID" value="NZ_QAON01000005.1"/>
</dbReference>
<dbReference type="Proteomes" id="UP000244223">
    <property type="component" value="Unassembled WGS sequence"/>
</dbReference>
<organism evidence="2 3">
    <name type="scientific">Agitococcus lubricus</name>
    <dbReference type="NCBI Taxonomy" id="1077255"/>
    <lineage>
        <taxon>Bacteria</taxon>
        <taxon>Pseudomonadati</taxon>
        <taxon>Pseudomonadota</taxon>
        <taxon>Gammaproteobacteria</taxon>
        <taxon>Moraxellales</taxon>
        <taxon>Moraxellaceae</taxon>
        <taxon>Agitococcus</taxon>
    </lineage>
</organism>
<feature type="compositionally biased region" description="Polar residues" evidence="1">
    <location>
        <begin position="202"/>
        <end position="223"/>
    </location>
</feature>
<evidence type="ECO:0000256" key="1">
    <source>
        <dbReference type="SAM" id="MobiDB-lite"/>
    </source>
</evidence>
<proteinExistence type="predicted"/>
<keyword evidence="3" id="KW-1185">Reference proteome</keyword>
<dbReference type="GO" id="GO:0042834">
    <property type="term" value="F:peptidoglycan binding"/>
    <property type="evidence" value="ECO:0007669"/>
    <property type="project" value="InterPro"/>
</dbReference>
<dbReference type="OrthoDB" id="6655985at2"/>
<protein>
    <submittedName>
        <fullName evidence="2">Uncharacterized protein</fullName>
    </submittedName>
</protein>
<dbReference type="EMBL" id="QAON01000005">
    <property type="protein sequence ID" value="PTQ89704.1"/>
    <property type="molecule type" value="Genomic_DNA"/>
</dbReference>
<comment type="caution">
    <text evidence="2">The sequence shown here is derived from an EMBL/GenBank/DDBJ whole genome shotgun (WGS) entry which is preliminary data.</text>
</comment>
<evidence type="ECO:0000313" key="3">
    <source>
        <dbReference type="Proteomes" id="UP000244223"/>
    </source>
</evidence>
<accession>A0A2T5J045</accession>
<name>A0A2T5J045_9GAMM</name>
<gene>
    <name evidence="2" type="ORF">C8N29_10527</name>
</gene>
<dbReference type="AlphaFoldDB" id="A0A2T5J045"/>
<reference evidence="2 3" key="1">
    <citation type="submission" date="2018-04" db="EMBL/GenBank/DDBJ databases">
        <title>Genomic Encyclopedia of Archaeal and Bacterial Type Strains, Phase II (KMG-II): from individual species to whole genera.</title>
        <authorList>
            <person name="Goeker M."/>
        </authorList>
    </citation>
    <scope>NUCLEOTIDE SEQUENCE [LARGE SCALE GENOMIC DNA]</scope>
    <source>
        <strain evidence="2 3">DSM 5822</strain>
    </source>
</reference>
<evidence type="ECO:0000313" key="2">
    <source>
        <dbReference type="EMBL" id="PTQ89704.1"/>
    </source>
</evidence>
<sequence>MTLAMPSRLWVPVGASLVALLLIDVAVIAVKGRSAPKEPTIQDVFVGETHEFSSDLGQLPSIVPFTNYVATPPENHGPQYRTADWLKAQGSMAWTLQVMVSTDEEQIKSYIAQRDDKEQYAYFMYKNGDIVEFRAVYGNYVTMELALGVADTKDFALPEGTRVIPERFINYVPYVPLIQPAIDRPPPPKYEGVPEVPVDSPDVNTEPTTLTPSPEDGTNNANQDSKEVADPF</sequence>
<feature type="region of interest" description="Disordered" evidence="1">
    <location>
        <begin position="183"/>
        <end position="232"/>
    </location>
</feature>
<dbReference type="Gene3D" id="3.30.70.1070">
    <property type="entry name" value="Sporulation related repeat"/>
    <property type="match status" value="1"/>
</dbReference>